<comment type="caution">
    <text evidence="1">The sequence shown here is derived from an EMBL/GenBank/DDBJ whole genome shotgun (WGS) entry which is preliminary data.</text>
</comment>
<name>A0ABX2N2C9_9SPHN</name>
<sequence>MNNIAGSRRLSRCKIRIGPILQDHVFRPGNADRILLEVNAIFSLSCYFDTSGKLDNMRFFSCRAMVAKLEAGKLGQTGFEAGIDVNPASEREWFGAIYAVQVASSAFARFLVIKPI</sequence>
<gene>
    <name evidence="1" type="ORF">HUO14_08105</name>
</gene>
<accession>A0ABX2N2C9</accession>
<dbReference type="Proteomes" id="UP000652427">
    <property type="component" value="Unassembled WGS sequence"/>
</dbReference>
<dbReference type="RefSeq" id="WP_176279341.1">
    <property type="nucleotide sequence ID" value="NZ_JABWMH010000002.1"/>
</dbReference>
<evidence type="ECO:0000313" key="1">
    <source>
        <dbReference type="EMBL" id="NVD27863.1"/>
    </source>
</evidence>
<proteinExistence type="predicted"/>
<organism evidence="1 2">
    <name type="scientific">Parasphingorhabdus flavimaris</name>
    <dbReference type="NCBI Taxonomy" id="266812"/>
    <lineage>
        <taxon>Bacteria</taxon>
        <taxon>Pseudomonadati</taxon>
        <taxon>Pseudomonadota</taxon>
        <taxon>Alphaproteobacteria</taxon>
        <taxon>Sphingomonadales</taxon>
        <taxon>Sphingomonadaceae</taxon>
        <taxon>Parasphingorhabdus</taxon>
    </lineage>
</organism>
<dbReference type="EMBL" id="JABWMH010000002">
    <property type="protein sequence ID" value="NVD27863.1"/>
    <property type="molecule type" value="Genomic_DNA"/>
</dbReference>
<keyword evidence="2" id="KW-1185">Reference proteome</keyword>
<evidence type="ECO:0000313" key="2">
    <source>
        <dbReference type="Proteomes" id="UP000652427"/>
    </source>
</evidence>
<reference evidence="1 2" key="1">
    <citation type="submission" date="2020-06" db="EMBL/GenBank/DDBJ databases">
        <authorList>
            <person name="Kim S.-J."/>
            <person name="Park S.-J."/>
        </authorList>
    </citation>
    <scope>NUCLEOTIDE SEQUENCE [LARGE SCALE GENOMIC DNA]</scope>
    <source>
        <strain evidence="1 2">SW-151</strain>
    </source>
</reference>
<protein>
    <submittedName>
        <fullName evidence="1">Uncharacterized protein</fullName>
    </submittedName>
</protein>